<dbReference type="NCBIfam" id="NF004525">
    <property type="entry name" value="PRK05870.1"/>
    <property type="match status" value="1"/>
</dbReference>
<dbReference type="PANTHER" id="PTHR11941:SF54">
    <property type="entry name" value="ENOYL-COA HYDRATASE, MITOCHONDRIAL"/>
    <property type="match status" value="1"/>
</dbReference>
<dbReference type="PROSITE" id="PS00166">
    <property type="entry name" value="ENOYL_COA_HYDRATASE"/>
    <property type="match status" value="1"/>
</dbReference>
<gene>
    <name evidence="2" type="ORF">UFOPK2766_01094</name>
</gene>
<evidence type="ECO:0000313" key="2">
    <source>
        <dbReference type="EMBL" id="CAB4741899.1"/>
    </source>
</evidence>
<dbReference type="InterPro" id="IPR018376">
    <property type="entry name" value="Enoyl-CoA_hyd/isom_CS"/>
</dbReference>
<proteinExistence type="inferred from homology"/>
<dbReference type="SUPFAM" id="SSF52096">
    <property type="entry name" value="ClpP/crotonase"/>
    <property type="match status" value="1"/>
</dbReference>
<reference evidence="2" key="1">
    <citation type="submission" date="2020-05" db="EMBL/GenBank/DDBJ databases">
        <authorList>
            <person name="Chiriac C."/>
            <person name="Salcher M."/>
            <person name="Ghai R."/>
            <person name="Kavagutti S V."/>
        </authorList>
    </citation>
    <scope>NUCLEOTIDE SEQUENCE</scope>
</reference>
<comment type="similarity">
    <text evidence="1">Belongs to the enoyl-CoA hydratase/isomerase family.</text>
</comment>
<dbReference type="InterPro" id="IPR001753">
    <property type="entry name" value="Enoyl-CoA_hydra/iso"/>
</dbReference>
<dbReference type="InterPro" id="IPR029045">
    <property type="entry name" value="ClpP/crotonase-like_dom_sf"/>
</dbReference>
<dbReference type="EMBL" id="CAEZYU010000044">
    <property type="protein sequence ID" value="CAB4741899.1"/>
    <property type="molecule type" value="Genomic_DNA"/>
</dbReference>
<sequence>MPSNTVPRITVENIGRVGLITLNEPERRNALSLELNEQLIRAMDSLEANSDIGAVVLTGSGRAFCAGADLSQLGASKREGLLRIYEGFLRVASSPLPTVAAVNGAAVGAGMNLALACDLRIAGASARFDTRFLDLGIHPGGGHTWMFRNIAGQQATMAAVLFGQVLDASEAERVGLVWKSVEDDELINTAVTCAARAADAPSELTRRVKRTIQDVASIQSHEDAVQRELKDQVWSMDQPAFAESLAALQKRISSESN</sequence>
<name>A0A6J6T6E4_9ZZZZ</name>
<organism evidence="2">
    <name type="scientific">freshwater metagenome</name>
    <dbReference type="NCBI Taxonomy" id="449393"/>
    <lineage>
        <taxon>unclassified sequences</taxon>
        <taxon>metagenomes</taxon>
        <taxon>ecological metagenomes</taxon>
    </lineage>
</organism>
<dbReference type="Pfam" id="PF00378">
    <property type="entry name" value="ECH_1"/>
    <property type="match status" value="1"/>
</dbReference>
<protein>
    <submittedName>
        <fullName evidence="2">Unannotated protein</fullName>
    </submittedName>
</protein>
<dbReference type="Gene3D" id="3.90.226.10">
    <property type="entry name" value="2-enoyl-CoA Hydratase, Chain A, domain 1"/>
    <property type="match status" value="1"/>
</dbReference>
<evidence type="ECO:0000256" key="1">
    <source>
        <dbReference type="ARBA" id="ARBA00005254"/>
    </source>
</evidence>
<dbReference type="GO" id="GO:0003824">
    <property type="term" value="F:catalytic activity"/>
    <property type="evidence" value="ECO:0007669"/>
    <property type="project" value="InterPro"/>
</dbReference>
<accession>A0A6J6T6E4</accession>
<dbReference type="GO" id="GO:0006635">
    <property type="term" value="P:fatty acid beta-oxidation"/>
    <property type="evidence" value="ECO:0007669"/>
    <property type="project" value="TreeGrafter"/>
</dbReference>
<dbReference type="CDD" id="cd06558">
    <property type="entry name" value="crotonase-like"/>
    <property type="match status" value="1"/>
</dbReference>
<dbReference type="PANTHER" id="PTHR11941">
    <property type="entry name" value="ENOYL-COA HYDRATASE-RELATED"/>
    <property type="match status" value="1"/>
</dbReference>
<dbReference type="AlphaFoldDB" id="A0A6J6T6E4"/>